<keyword evidence="4 9" id="KW-0812">Transmembrane</keyword>
<feature type="transmembrane region" description="Helical" evidence="9">
    <location>
        <begin position="155"/>
        <end position="177"/>
    </location>
</feature>
<evidence type="ECO:0000256" key="1">
    <source>
        <dbReference type="ARBA" id="ARBA00004651"/>
    </source>
</evidence>
<dbReference type="Pfam" id="PF07549">
    <property type="entry name" value="Sec_GG"/>
    <property type="match status" value="1"/>
</dbReference>
<dbReference type="STRING" id="1797469.A3F08_01370"/>
<keyword evidence="2 9" id="KW-0813">Transport</keyword>
<dbReference type="PANTHER" id="PTHR30081">
    <property type="entry name" value="PROTEIN-EXPORT MEMBRANE PROTEIN SEC"/>
    <property type="match status" value="1"/>
</dbReference>
<evidence type="ECO:0000256" key="6">
    <source>
        <dbReference type="ARBA" id="ARBA00022989"/>
    </source>
</evidence>
<keyword evidence="7 9" id="KW-0811">Translocation</keyword>
<evidence type="ECO:0000256" key="7">
    <source>
        <dbReference type="ARBA" id="ARBA00023010"/>
    </source>
</evidence>
<accession>A0A1F5EKR9</accession>
<dbReference type="NCBIfam" id="TIGR00916">
    <property type="entry name" value="2A0604s01"/>
    <property type="match status" value="1"/>
</dbReference>
<evidence type="ECO:0000256" key="2">
    <source>
        <dbReference type="ARBA" id="ARBA00022448"/>
    </source>
</evidence>
<protein>
    <recommendedName>
        <fullName evidence="9">Protein-export membrane protein SecF</fullName>
    </recommendedName>
</protein>
<feature type="transmembrane region" description="Helical" evidence="9">
    <location>
        <begin position="124"/>
        <end position="143"/>
    </location>
</feature>
<reference evidence="11 12" key="1">
    <citation type="journal article" date="2016" name="Nat. Commun.">
        <title>Thousands of microbial genomes shed light on interconnected biogeochemical processes in an aquifer system.</title>
        <authorList>
            <person name="Anantharaman K."/>
            <person name="Brown C.T."/>
            <person name="Hug L.A."/>
            <person name="Sharon I."/>
            <person name="Castelle C.J."/>
            <person name="Probst A.J."/>
            <person name="Thomas B.C."/>
            <person name="Singh A."/>
            <person name="Wilkins M.J."/>
            <person name="Karaoz U."/>
            <person name="Brodie E.L."/>
            <person name="Williams K.H."/>
            <person name="Hubbard S.S."/>
            <person name="Banfield J.F."/>
        </authorList>
    </citation>
    <scope>NUCLEOTIDE SEQUENCE [LARGE SCALE GENOMIC DNA]</scope>
</reference>
<dbReference type="SUPFAM" id="SSF82866">
    <property type="entry name" value="Multidrug efflux transporter AcrB transmembrane domain"/>
    <property type="match status" value="1"/>
</dbReference>
<organism evidence="11 12">
    <name type="scientific">Candidatus Berkelbacteria bacterium RIFCSPHIGHO2_12_FULL_36_9</name>
    <dbReference type="NCBI Taxonomy" id="1797469"/>
    <lineage>
        <taxon>Bacteria</taxon>
        <taxon>Candidatus Berkelbacteria</taxon>
    </lineage>
</organism>
<keyword evidence="5 9" id="KW-0653">Protein transport</keyword>
<dbReference type="GO" id="GO:0065002">
    <property type="term" value="P:intracellular protein transmembrane transport"/>
    <property type="evidence" value="ECO:0007669"/>
    <property type="project" value="UniProtKB-UniRule"/>
</dbReference>
<dbReference type="Pfam" id="PF02355">
    <property type="entry name" value="SecD_SecF_C"/>
    <property type="match status" value="1"/>
</dbReference>
<gene>
    <name evidence="9" type="primary">secF</name>
    <name evidence="11" type="ORF">A3F08_01370</name>
</gene>
<feature type="domain" description="Protein export membrane protein SecD/SecF C-terminal" evidence="10">
    <location>
        <begin position="96"/>
        <end position="291"/>
    </location>
</feature>
<feature type="transmembrane region" description="Helical" evidence="9">
    <location>
        <begin position="263"/>
        <end position="289"/>
    </location>
</feature>
<dbReference type="InterPro" id="IPR055344">
    <property type="entry name" value="SecD_SecF_C_bact"/>
</dbReference>
<name>A0A1F5EKR9_9BACT</name>
<dbReference type="InterPro" id="IPR022645">
    <property type="entry name" value="SecD/SecF_bac"/>
</dbReference>
<evidence type="ECO:0000256" key="3">
    <source>
        <dbReference type="ARBA" id="ARBA00022475"/>
    </source>
</evidence>
<dbReference type="EMBL" id="MEZV01000009">
    <property type="protein sequence ID" value="OGD67796.1"/>
    <property type="molecule type" value="Genomic_DNA"/>
</dbReference>
<comment type="subcellular location">
    <subcellularLocation>
        <location evidence="1 9">Cell membrane</location>
        <topology evidence="1 9">Multi-pass membrane protein</topology>
    </subcellularLocation>
</comment>
<dbReference type="NCBIfam" id="TIGR00966">
    <property type="entry name" value="transloc_SecF"/>
    <property type="match status" value="1"/>
</dbReference>
<comment type="caution">
    <text evidence="11">The sequence shown here is derived from an EMBL/GenBank/DDBJ whole genome shotgun (WGS) entry which is preliminary data.</text>
</comment>
<evidence type="ECO:0000256" key="8">
    <source>
        <dbReference type="ARBA" id="ARBA00023136"/>
    </source>
</evidence>
<feature type="transmembrane region" description="Helical" evidence="9">
    <location>
        <begin position="189"/>
        <end position="208"/>
    </location>
</feature>
<dbReference type="HAMAP" id="MF_01464_B">
    <property type="entry name" value="SecF_B"/>
    <property type="match status" value="1"/>
</dbReference>
<comment type="function">
    <text evidence="9">Part of the Sec protein translocase complex. Interacts with the SecYEG preprotein conducting channel. SecDF uses the proton motive force (PMF) to complete protein translocation after the ATP-dependent function of SecA.</text>
</comment>
<dbReference type="Gene3D" id="1.20.1640.10">
    <property type="entry name" value="Multidrug efflux transporter AcrB transmembrane domain"/>
    <property type="match status" value="1"/>
</dbReference>
<comment type="similarity">
    <text evidence="9">Belongs to the SecD/SecF family. SecF subfamily.</text>
</comment>
<dbReference type="InterPro" id="IPR005665">
    <property type="entry name" value="SecF_bac"/>
</dbReference>
<dbReference type="InterPro" id="IPR048634">
    <property type="entry name" value="SecD_SecF_C"/>
</dbReference>
<keyword evidence="6 9" id="KW-1133">Transmembrane helix</keyword>
<keyword evidence="3 9" id="KW-1003">Cell membrane</keyword>
<keyword evidence="8 9" id="KW-0472">Membrane</keyword>
<comment type="subunit">
    <text evidence="9">Forms a complex with SecD. Part of the essential Sec protein translocation apparatus which comprises SecA, SecYEG and auxiliary proteins SecDF. Other proteins may also be involved.</text>
</comment>
<dbReference type="InterPro" id="IPR022813">
    <property type="entry name" value="SecD/SecF_arch_bac"/>
</dbReference>
<dbReference type="GO" id="GO:0015450">
    <property type="term" value="F:protein-transporting ATPase activity"/>
    <property type="evidence" value="ECO:0007669"/>
    <property type="project" value="InterPro"/>
</dbReference>
<dbReference type="AlphaFoldDB" id="A0A1F5EKR9"/>
<sequence length="299" mass="32988">MNITGKKTIWFLISTILLIVSIISLSIWGLKYGIDYKGGTLLELSFSKDTNAQLVKDSLNSLDFSKGMSVQDTESNAVLIRTSVLTQEQINQLKSVLNEKIGESKEIRLETVGPTVSKDLTKKAIIAVVLASLAIVVYIAWAFRTVPKPANSWRFGICAILALIHDIVITIGAYSLFGHFFGYEVDSLFITALLTVMGFSVHDTIVVFDRIRENLRKYPSKDFEVNANDSITQTLVRSLNTSLTLIIVLLSLIILGGSSIKHFIATLLVGVTVGTYSSIFNASLLLVVWQNSINRRKLA</sequence>
<feature type="transmembrane region" description="Helical" evidence="9">
    <location>
        <begin position="239"/>
        <end position="257"/>
    </location>
</feature>
<evidence type="ECO:0000313" key="12">
    <source>
        <dbReference type="Proteomes" id="UP000176451"/>
    </source>
</evidence>
<evidence type="ECO:0000256" key="5">
    <source>
        <dbReference type="ARBA" id="ARBA00022927"/>
    </source>
</evidence>
<dbReference type="PANTHER" id="PTHR30081:SF8">
    <property type="entry name" value="PROTEIN TRANSLOCASE SUBUNIT SECF"/>
    <property type="match status" value="1"/>
</dbReference>
<feature type="transmembrane region" description="Helical" evidence="9">
    <location>
        <begin position="9"/>
        <end position="30"/>
    </location>
</feature>
<evidence type="ECO:0000256" key="9">
    <source>
        <dbReference type="HAMAP-Rule" id="MF_01464"/>
    </source>
</evidence>
<dbReference type="Proteomes" id="UP000176451">
    <property type="component" value="Unassembled WGS sequence"/>
</dbReference>
<evidence type="ECO:0000259" key="10">
    <source>
        <dbReference type="Pfam" id="PF02355"/>
    </source>
</evidence>
<proteinExistence type="inferred from homology"/>
<dbReference type="PRINTS" id="PR01755">
    <property type="entry name" value="SECFTRNLCASE"/>
</dbReference>
<dbReference type="GO" id="GO:0006605">
    <property type="term" value="P:protein targeting"/>
    <property type="evidence" value="ECO:0007669"/>
    <property type="project" value="UniProtKB-UniRule"/>
</dbReference>
<dbReference type="GO" id="GO:0043952">
    <property type="term" value="P:protein transport by the Sec complex"/>
    <property type="evidence" value="ECO:0007669"/>
    <property type="project" value="UniProtKB-UniRule"/>
</dbReference>
<evidence type="ECO:0000313" key="11">
    <source>
        <dbReference type="EMBL" id="OGD67796.1"/>
    </source>
</evidence>
<dbReference type="InterPro" id="IPR022646">
    <property type="entry name" value="SecD/SecF_CS"/>
</dbReference>
<evidence type="ECO:0000256" key="4">
    <source>
        <dbReference type="ARBA" id="ARBA00022692"/>
    </source>
</evidence>
<dbReference type="GO" id="GO:0005886">
    <property type="term" value="C:plasma membrane"/>
    <property type="evidence" value="ECO:0007669"/>
    <property type="project" value="UniProtKB-SubCell"/>
</dbReference>